<dbReference type="PANTHER" id="PTHR35908:SF1">
    <property type="entry name" value="CONSERVED PROTEIN"/>
    <property type="match status" value="1"/>
</dbReference>
<dbReference type="PROSITE" id="PS51819">
    <property type="entry name" value="VOC"/>
    <property type="match status" value="1"/>
</dbReference>
<gene>
    <name evidence="2" type="ORF">DPM12_00340</name>
</gene>
<sequence>MTNHRSRLCHIVIDVDDLDRGVTFWSAALDATEEPLAEQSRHIYRRLRLPDSDIRILLHATNDQKVSKERIHVDLETDDIEAEVQRLEMLGATRWDYQHERDHDFWVLRDPWGNEFCVLHVEFPELLSRRPTWPSDQS</sequence>
<dbReference type="InterPro" id="IPR041581">
    <property type="entry name" value="Glyoxalase_6"/>
</dbReference>
<dbReference type="Pfam" id="PF18029">
    <property type="entry name" value="Glyoxalase_6"/>
    <property type="match status" value="1"/>
</dbReference>
<reference evidence="2 3" key="1">
    <citation type="submission" date="2018-06" db="EMBL/GenBank/DDBJ databases">
        <title>Phytoactinopolyspora halophila sp. nov., a novel halophilic actinomycete isolated from a saline soil in China.</title>
        <authorList>
            <person name="Tang S.-K."/>
        </authorList>
    </citation>
    <scope>NUCLEOTIDE SEQUENCE [LARGE SCALE GENOMIC DNA]</scope>
    <source>
        <strain evidence="2 3">YIM 96934</strain>
    </source>
</reference>
<dbReference type="InterPro" id="IPR029068">
    <property type="entry name" value="Glyas_Bleomycin-R_OHBP_Dase"/>
</dbReference>
<dbReference type="CDD" id="cd06587">
    <property type="entry name" value="VOC"/>
    <property type="match status" value="1"/>
</dbReference>
<proteinExistence type="predicted"/>
<dbReference type="Gene3D" id="3.10.180.10">
    <property type="entry name" value="2,3-Dihydroxybiphenyl 1,2-Dioxygenase, domain 1"/>
    <property type="match status" value="1"/>
</dbReference>
<accession>A0A329R3H8</accession>
<dbReference type="EMBL" id="QMIG01000001">
    <property type="protein sequence ID" value="RAW18579.1"/>
    <property type="molecule type" value="Genomic_DNA"/>
</dbReference>
<name>A0A329R3H8_9ACTN</name>
<dbReference type="SUPFAM" id="SSF54593">
    <property type="entry name" value="Glyoxalase/Bleomycin resistance protein/Dihydroxybiphenyl dioxygenase"/>
    <property type="match status" value="1"/>
</dbReference>
<dbReference type="Proteomes" id="UP000250462">
    <property type="component" value="Unassembled WGS sequence"/>
</dbReference>
<dbReference type="RefSeq" id="WP_112256140.1">
    <property type="nucleotide sequence ID" value="NZ_QMIG01000001.1"/>
</dbReference>
<evidence type="ECO:0000313" key="3">
    <source>
        <dbReference type="Proteomes" id="UP000250462"/>
    </source>
</evidence>
<keyword evidence="3" id="KW-1185">Reference proteome</keyword>
<evidence type="ECO:0000259" key="1">
    <source>
        <dbReference type="PROSITE" id="PS51819"/>
    </source>
</evidence>
<organism evidence="2 3">
    <name type="scientific">Phytoactinopolyspora halophila</name>
    <dbReference type="NCBI Taxonomy" id="1981511"/>
    <lineage>
        <taxon>Bacteria</taxon>
        <taxon>Bacillati</taxon>
        <taxon>Actinomycetota</taxon>
        <taxon>Actinomycetes</taxon>
        <taxon>Jiangellales</taxon>
        <taxon>Jiangellaceae</taxon>
        <taxon>Phytoactinopolyspora</taxon>
    </lineage>
</organism>
<dbReference type="AlphaFoldDB" id="A0A329R3H8"/>
<dbReference type="PANTHER" id="PTHR35908">
    <property type="entry name" value="HYPOTHETICAL FUSION PROTEIN"/>
    <property type="match status" value="1"/>
</dbReference>
<evidence type="ECO:0000313" key="2">
    <source>
        <dbReference type="EMBL" id="RAW18579.1"/>
    </source>
</evidence>
<comment type="caution">
    <text evidence="2">The sequence shown here is derived from an EMBL/GenBank/DDBJ whole genome shotgun (WGS) entry which is preliminary data.</text>
</comment>
<dbReference type="OrthoDB" id="3823476at2"/>
<protein>
    <submittedName>
        <fullName evidence="2">VOC family protein</fullName>
    </submittedName>
</protein>
<feature type="domain" description="VOC" evidence="1">
    <location>
        <begin position="7"/>
        <end position="121"/>
    </location>
</feature>
<dbReference type="InterPro" id="IPR037523">
    <property type="entry name" value="VOC_core"/>
</dbReference>